<keyword evidence="2" id="KW-0812">Transmembrane</keyword>
<evidence type="ECO:0000313" key="3">
    <source>
        <dbReference type="EMBL" id="ETJ01216.1"/>
    </source>
</evidence>
<accession>W1V6D6</accession>
<dbReference type="Proteomes" id="UP000018852">
    <property type="component" value="Unassembled WGS sequence"/>
</dbReference>
<name>W1V6D6_9ACTO</name>
<feature type="non-terminal residue" evidence="3">
    <location>
        <position position="65"/>
    </location>
</feature>
<sequence length="65" mass="6927">MTPRPVSARAKRSVSASQERTAPLPTSRDLTRPVLALLALLTIAVVLALPRCRWRAAHEGGGLIG</sequence>
<gene>
    <name evidence="3" type="ORF">Q605_AUC01113G0002</name>
</gene>
<feature type="transmembrane region" description="Helical" evidence="2">
    <location>
        <begin position="30"/>
        <end position="49"/>
    </location>
</feature>
<dbReference type="AlphaFoldDB" id="W1V6D6"/>
<organism evidence="3 4">
    <name type="scientific">Actinomyces urogenitalis DORA_12</name>
    <dbReference type="NCBI Taxonomy" id="1403939"/>
    <lineage>
        <taxon>Bacteria</taxon>
        <taxon>Bacillati</taxon>
        <taxon>Actinomycetota</taxon>
        <taxon>Actinomycetes</taxon>
        <taxon>Actinomycetales</taxon>
        <taxon>Actinomycetaceae</taxon>
        <taxon>Actinomyces</taxon>
    </lineage>
</organism>
<keyword evidence="2" id="KW-0472">Membrane</keyword>
<evidence type="ECO:0000313" key="4">
    <source>
        <dbReference type="Proteomes" id="UP000018852"/>
    </source>
</evidence>
<proteinExistence type="predicted"/>
<comment type="caution">
    <text evidence="3">The sequence shown here is derived from an EMBL/GenBank/DDBJ whole genome shotgun (WGS) entry which is preliminary data.</text>
</comment>
<dbReference type="EMBL" id="AZLV01001113">
    <property type="protein sequence ID" value="ETJ01216.1"/>
    <property type="molecule type" value="Genomic_DNA"/>
</dbReference>
<feature type="region of interest" description="Disordered" evidence="1">
    <location>
        <begin position="1"/>
        <end position="26"/>
    </location>
</feature>
<protein>
    <submittedName>
        <fullName evidence="3">Uncharacterized protein</fullName>
    </submittedName>
</protein>
<reference evidence="3 4" key="1">
    <citation type="submission" date="2013-12" db="EMBL/GenBank/DDBJ databases">
        <title>A Varibaculum cambriense genome reconstructed from a premature infant gut community with otherwise low bacterial novelty that shifts toward anaerobic metabolism during the third week of life.</title>
        <authorList>
            <person name="Brown C.T."/>
            <person name="Sharon I."/>
            <person name="Thomas B.C."/>
            <person name="Castelle C.J."/>
            <person name="Morowitz M.J."/>
            <person name="Banfield J.F."/>
        </authorList>
    </citation>
    <scope>NUCLEOTIDE SEQUENCE [LARGE SCALE GENOMIC DNA]</scope>
    <source>
        <strain evidence="4">DORA_12</strain>
    </source>
</reference>
<evidence type="ECO:0000256" key="1">
    <source>
        <dbReference type="SAM" id="MobiDB-lite"/>
    </source>
</evidence>
<keyword evidence="2" id="KW-1133">Transmembrane helix</keyword>
<evidence type="ECO:0000256" key="2">
    <source>
        <dbReference type="SAM" id="Phobius"/>
    </source>
</evidence>